<dbReference type="AlphaFoldDB" id="A0A939GMS9"/>
<comment type="caution">
    <text evidence="2">The sequence shown here is derived from an EMBL/GenBank/DDBJ whole genome shotgun (WGS) entry which is preliminary data.</text>
</comment>
<dbReference type="EMBL" id="JAFMYV010000013">
    <property type="protein sequence ID" value="MBO0939317.1"/>
    <property type="molecule type" value="Genomic_DNA"/>
</dbReference>
<gene>
    <name evidence="2" type="ORF">J2I47_22380</name>
</gene>
<feature type="compositionally biased region" description="Polar residues" evidence="1">
    <location>
        <begin position="10"/>
        <end position="22"/>
    </location>
</feature>
<evidence type="ECO:0000256" key="1">
    <source>
        <dbReference type="SAM" id="MobiDB-lite"/>
    </source>
</evidence>
<sequence length="109" mass="11689">MFFQCQAVSAVSAQRTQSSQSQEPKKGFCKKKLIDDQQKVSAATAGKTDQKRPPQPLGSGYLGQFVCYLIASLQPASLTAGLYACPSNHWSAALHRANPNKAPPRAVLA</sequence>
<dbReference type="Proteomes" id="UP000664034">
    <property type="component" value="Unassembled WGS sequence"/>
</dbReference>
<evidence type="ECO:0000313" key="2">
    <source>
        <dbReference type="EMBL" id="MBO0939317.1"/>
    </source>
</evidence>
<reference evidence="2" key="1">
    <citation type="submission" date="2021-03" db="EMBL/GenBank/DDBJ databases">
        <title>Fibrella sp. HMF5335 genome sequencing and assembly.</title>
        <authorList>
            <person name="Kang H."/>
            <person name="Kim H."/>
            <person name="Bae S."/>
            <person name="Joh K."/>
        </authorList>
    </citation>
    <scope>NUCLEOTIDE SEQUENCE</scope>
    <source>
        <strain evidence="2">HMF5335</strain>
    </source>
</reference>
<dbReference type="RefSeq" id="WP_207366842.1">
    <property type="nucleotide sequence ID" value="NZ_JAFMYV010000013.1"/>
</dbReference>
<keyword evidence="3" id="KW-1185">Reference proteome</keyword>
<protein>
    <submittedName>
        <fullName evidence="2">Uncharacterized protein</fullName>
    </submittedName>
</protein>
<organism evidence="2 3">
    <name type="scientific">Fibrella rubiginis</name>
    <dbReference type="NCBI Taxonomy" id="2817060"/>
    <lineage>
        <taxon>Bacteria</taxon>
        <taxon>Pseudomonadati</taxon>
        <taxon>Bacteroidota</taxon>
        <taxon>Cytophagia</taxon>
        <taxon>Cytophagales</taxon>
        <taxon>Spirosomataceae</taxon>
        <taxon>Fibrella</taxon>
    </lineage>
</organism>
<accession>A0A939GMS9</accession>
<feature type="region of interest" description="Disordered" evidence="1">
    <location>
        <begin position="10"/>
        <end position="29"/>
    </location>
</feature>
<name>A0A939GMS9_9BACT</name>
<proteinExistence type="predicted"/>
<evidence type="ECO:0000313" key="3">
    <source>
        <dbReference type="Proteomes" id="UP000664034"/>
    </source>
</evidence>